<organism evidence="6 7">
    <name type="scientific">Streptomyces laculatispora</name>
    <dbReference type="NCBI Taxonomy" id="887464"/>
    <lineage>
        <taxon>Bacteria</taxon>
        <taxon>Bacillati</taxon>
        <taxon>Actinomycetota</taxon>
        <taxon>Actinomycetes</taxon>
        <taxon>Kitasatosporales</taxon>
        <taxon>Streptomycetaceae</taxon>
        <taxon>Streptomyces</taxon>
    </lineage>
</organism>
<comment type="subcellular location">
    <subcellularLocation>
        <location evidence="1">Golgi apparatus membrane</location>
        <topology evidence="1">Peripheral membrane protein</topology>
        <orientation evidence="1">Cytoplasmic side</orientation>
    </subcellularLocation>
</comment>
<keyword evidence="7" id="KW-1185">Reference proteome</keyword>
<sequence>MQRGILRRETRRFLGLLPHHRHPVVAKDLAARTRHRFVAAEQAGFPGHRSRALAALVSAADLSRFVCTDRTIHIAMRHLVREQWPAHAVHPQRPPGQVEPGGGGG</sequence>
<keyword evidence="3" id="KW-0446">Lipid-binding</keyword>
<dbReference type="Proteomes" id="UP001229952">
    <property type="component" value="Chromosome"/>
</dbReference>
<dbReference type="Gene3D" id="1.10.3630.10">
    <property type="entry name" value="yeast vps74-n-term truncation variant domain like"/>
    <property type="match status" value="1"/>
</dbReference>
<evidence type="ECO:0000256" key="3">
    <source>
        <dbReference type="ARBA" id="ARBA00023121"/>
    </source>
</evidence>
<accession>A0ABY9I3F8</accession>
<reference evidence="6 7" key="1">
    <citation type="submission" date="2023-03" db="EMBL/GenBank/DDBJ databases">
        <title>Isolation and description of six Streptomyces strains from soil environments, able to metabolize different microbial glucans.</title>
        <authorList>
            <person name="Widen T."/>
            <person name="Larsbrink J."/>
        </authorList>
    </citation>
    <scope>NUCLEOTIDE SEQUENCE [LARGE SCALE GENOMIC DNA]</scope>
    <source>
        <strain evidence="6 7">Mut2</strain>
    </source>
</reference>
<keyword evidence="2" id="KW-0333">Golgi apparatus</keyword>
<evidence type="ECO:0000313" key="7">
    <source>
        <dbReference type="Proteomes" id="UP001229952"/>
    </source>
</evidence>
<proteinExistence type="predicted"/>
<dbReference type="InterPro" id="IPR038261">
    <property type="entry name" value="GPP34-like_sf"/>
</dbReference>
<dbReference type="EMBL" id="CP120992">
    <property type="protein sequence ID" value="WLQ41378.1"/>
    <property type="molecule type" value="Genomic_DNA"/>
</dbReference>
<dbReference type="InterPro" id="IPR008628">
    <property type="entry name" value="GPP34-like"/>
</dbReference>
<evidence type="ECO:0000313" key="6">
    <source>
        <dbReference type="EMBL" id="WLQ41378.1"/>
    </source>
</evidence>
<protein>
    <submittedName>
        <fullName evidence="6">GPP34 family phosphoprotein</fullName>
    </submittedName>
</protein>
<keyword evidence="4" id="KW-0472">Membrane</keyword>
<gene>
    <name evidence="6" type="ORF">P8A22_16100</name>
</gene>
<dbReference type="RefSeq" id="WP_306088100.1">
    <property type="nucleotide sequence ID" value="NZ_CP120992.1"/>
</dbReference>
<dbReference type="Pfam" id="PF05719">
    <property type="entry name" value="GPP34"/>
    <property type="match status" value="1"/>
</dbReference>
<evidence type="ECO:0000256" key="1">
    <source>
        <dbReference type="ARBA" id="ARBA00004255"/>
    </source>
</evidence>
<evidence type="ECO:0000256" key="2">
    <source>
        <dbReference type="ARBA" id="ARBA00023034"/>
    </source>
</evidence>
<evidence type="ECO:0000256" key="4">
    <source>
        <dbReference type="ARBA" id="ARBA00023136"/>
    </source>
</evidence>
<feature type="region of interest" description="Disordered" evidence="5">
    <location>
        <begin position="86"/>
        <end position="105"/>
    </location>
</feature>
<evidence type="ECO:0000256" key="5">
    <source>
        <dbReference type="SAM" id="MobiDB-lite"/>
    </source>
</evidence>
<name>A0ABY9I3F8_9ACTN</name>